<feature type="domain" description="SHSP" evidence="3">
    <location>
        <begin position="29"/>
        <end position="140"/>
    </location>
</feature>
<evidence type="ECO:0000313" key="4">
    <source>
        <dbReference type="EMBL" id="KEF35988.1"/>
    </source>
</evidence>
<dbReference type="Proteomes" id="UP000027936">
    <property type="component" value="Unassembled WGS sequence"/>
</dbReference>
<dbReference type="InterPro" id="IPR008978">
    <property type="entry name" value="HSP20-like_chaperone"/>
</dbReference>
<dbReference type="Pfam" id="PF00011">
    <property type="entry name" value="HSP20"/>
    <property type="match status" value="1"/>
</dbReference>
<dbReference type="AlphaFoldDB" id="A0A072NGE0"/>
<evidence type="ECO:0000256" key="1">
    <source>
        <dbReference type="PROSITE-ProRule" id="PRU00285"/>
    </source>
</evidence>
<dbReference type="PATRIC" id="fig|1348973.3.peg.4708"/>
<name>A0A072NGE0_SCHAZ</name>
<protein>
    <submittedName>
        <fullName evidence="4">Molecular chaperone (Small heat shock protein)</fullName>
    </submittedName>
</protein>
<evidence type="ECO:0000313" key="5">
    <source>
        <dbReference type="Proteomes" id="UP000027936"/>
    </source>
</evidence>
<dbReference type="InterPro" id="IPR031107">
    <property type="entry name" value="Small_HSP"/>
</dbReference>
<accession>A0A072NGE0</accession>
<dbReference type="GeneID" id="89469752"/>
<evidence type="ECO:0000259" key="3">
    <source>
        <dbReference type="PROSITE" id="PS01031"/>
    </source>
</evidence>
<dbReference type="PROSITE" id="PS01031">
    <property type="entry name" value="SHSP"/>
    <property type="match status" value="1"/>
</dbReference>
<proteinExistence type="inferred from homology"/>
<comment type="caution">
    <text evidence="4">The sequence shown here is derived from an EMBL/GenBank/DDBJ whole genome shotgun (WGS) entry which is preliminary data.</text>
</comment>
<dbReference type="PANTHER" id="PTHR11527">
    <property type="entry name" value="HEAT-SHOCK PROTEIN 20 FAMILY MEMBER"/>
    <property type="match status" value="1"/>
</dbReference>
<sequence length="140" mass="16860">MNKKEDNEFLPVIKDLNQLFNRFWEDPFTSLFPQQFRVDLYDMGNKIVVEAELPGFNQNQIKIEAVHEGLKIIADDHQELETIDDKKKYFKKERRFRRLERVIPLPYEISADTKAYYKNGILEVHIPKTSRRKKKYIDIE</sequence>
<evidence type="ECO:0000256" key="2">
    <source>
        <dbReference type="RuleBase" id="RU003616"/>
    </source>
</evidence>
<dbReference type="OrthoDB" id="1806521at2"/>
<organism evidence="4 5">
    <name type="scientific">Schinkia azotoformans MEV2011</name>
    <dbReference type="NCBI Taxonomy" id="1348973"/>
    <lineage>
        <taxon>Bacteria</taxon>
        <taxon>Bacillati</taxon>
        <taxon>Bacillota</taxon>
        <taxon>Bacilli</taxon>
        <taxon>Bacillales</taxon>
        <taxon>Bacillaceae</taxon>
        <taxon>Calidifontibacillus/Schinkia group</taxon>
        <taxon>Schinkia</taxon>
    </lineage>
</organism>
<keyword evidence="4" id="KW-0346">Stress response</keyword>
<dbReference type="RefSeq" id="WP_003330515.1">
    <property type="nucleotide sequence ID" value="NZ_JJRY01000039.1"/>
</dbReference>
<dbReference type="Gene3D" id="2.60.40.790">
    <property type="match status" value="1"/>
</dbReference>
<dbReference type="InterPro" id="IPR002068">
    <property type="entry name" value="A-crystallin/Hsp20_dom"/>
</dbReference>
<dbReference type="CDD" id="cd06464">
    <property type="entry name" value="ACD_sHsps-like"/>
    <property type="match status" value="1"/>
</dbReference>
<dbReference type="EMBL" id="JJRY01000039">
    <property type="protein sequence ID" value="KEF35988.1"/>
    <property type="molecule type" value="Genomic_DNA"/>
</dbReference>
<comment type="similarity">
    <text evidence="1 2">Belongs to the small heat shock protein (HSP20) family.</text>
</comment>
<reference evidence="4 5" key="1">
    <citation type="submission" date="2014-04" db="EMBL/GenBank/DDBJ databases">
        <title>Draft genome sequence of Bacillus azotoformans MEV2011, a (co-) denitrifying strain unable to grow in the presence of oxygen.</title>
        <authorList>
            <person name="Nielsen M."/>
            <person name="Schreiber L."/>
            <person name="Finster K."/>
            <person name="Schramm A."/>
        </authorList>
    </citation>
    <scope>NUCLEOTIDE SEQUENCE [LARGE SCALE GENOMIC DNA]</scope>
    <source>
        <strain evidence="4 5">MEV2011</strain>
    </source>
</reference>
<dbReference type="SUPFAM" id="SSF49764">
    <property type="entry name" value="HSP20-like chaperones"/>
    <property type="match status" value="1"/>
</dbReference>
<gene>
    <name evidence="4" type="ORF">M670_04838</name>
</gene>